<dbReference type="RefSeq" id="WP_330170640.1">
    <property type="nucleotide sequence ID" value="NZ_CP137080.1"/>
</dbReference>
<name>A0AAU0MGC7_9MICO</name>
<dbReference type="EMBL" id="CP137080">
    <property type="protein sequence ID" value="WOQ69517.1"/>
    <property type="molecule type" value="Genomic_DNA"/>
</dbReference>
<reference evidence="1 2" key="1">
    <citation type="submission" date="2023-10" db="EMBL/GenBank/DDBJ databases">
        <title>Y20.</title>
        <authorList>
            <person name="Zhang G."/>
            <person name="Ding Y."/>
        </authorList>
    </citation>
    <scope>NUCLEOTIDE SEQUENCE [LARGE SCALE GENOMIC DNA]</scope>
    <source>
        <strain evidence="1 2">Y20</strain>
    </source>
</reference>
<dbReference type="KEGG" id="mliy:RYJ27_12600"/>
<gene>
    <name evidence="1" type="ORF">RYJ27_12600</name>
</gene>
<proteinExistence type="predicted"/>
<dbReference type="Proteomes" id="UP001329313">
    <property type="component" value="Chromosome"/>
</dbReference>
<organism evidence="1 2">
    <name type="scientific">Microbacterium limosum</name>
    <dbReference type="NCBI Taxonomy" id="3079935"/>
    <lineage>
        <taxon>Bacteria</taxon>
        <taxon>Bacillati</taxon>
        <taxon>Actinomycetota</taxon>
        <taxon>Actinomycetes</taxon>
        <taxon>Micrococcales</taxon>
        <taxon>Microbacteriaceae</taxon>
        <taxon>Microbacterium</taxon>
    </lineage>
</organism>
<dbReference type="AlphaFoldDB" id="A0AAU0MGC7"/>
<evidence type="ECO:0000313" key="2">
    <source>
        <dbReference type="Proteomes" id="UP001329313"/>
    </source>
</evidence>
<keyword evidence="2" id="KW-1185">Reference proteome</keyword>
<accession>A0AAU0MGC7</accession>
<sequence length="156" mass="17633">MTDTDPRLDRSRILALDTDLEEVIGLLLGRAINPRQLWLLFLDHDDRLADPIMPCDDYPARPSDRPSAADPREGDAAHVLAHRLAYICEAVGARRAVLVWERRGPRRFGANERLWAAAMARACASARVDLRAQYVLHDRGIRAITPDDYAEPERAR</sequence>
<evidence type="ECO:0000313" key="1">
    <source>
        <dbReference type="EMBL" id="WOQ69517.1"/>
    </source>
</evidence>
<protein>
    <submittedName>
        <fullName evidence="1">Uncharacterized protein</fullName>
    </submittedName>
</protein>